<comment type="caution">
    <text evidence="2">The sequence shown here is derived from an EMBL/GenBank/DDBJ whole genome shotgun (WGS) entry which is preliminary data.</text>
</comment>
<feature type="region of interest" description="Disordered" evidence="1">
    <location>
        <begin position="1"/>
        <end position="25"/>
    </location>
</feature>
<evidence type="ECO:0000256" key="1">
    <source>
        <dbReference type="SAM" id="MobiDB-lite"/>
    </source>
</evidence>
<dbReference type="AlphaFoldDB" id="A0A9D5B6B8"/>
<gene>
    <name evidence="2" type="ORF">KIW84_022186</name>
</gene>
<feature type="compositionally biased region" description="Acidic residues" evidence="1">
    <location>
        <begin position="368"/>
        <end position="409"/>
    </location>
</feature>
<dbReference type="EMBL" id="JAMSHJ010000002">
    <property type="protein sequence ID" value="KAI5435668.1"/>
    <property type="molecule type" value="Genomic_DNA"/>
</dbReference>
<feature type="region of interest" description="Disordered" evidence="1">
    <location>
        <begin position="354"/>
        <end position="409"/>
    </location>
</feature>
<protein>
    <submittedName>
        <fullName evidence="2">Uncharacterized protein</fullName>
    </submittedName>
</protein>
<keyword evidence="3" id="KW-1185">Reference proteome</keyword>
<dbReference type="Gramene" id="Psat02G0218600-T1">
    <property type="protein sequence ID" value="KAI5435668.1"/>
    <property type="gene ID" value="KIW84_022186"/>
</dbReference>
<accession>A0A9D5B6B8</accession>
<evidence type="ECO:0000313" key="2">
    <source>
        <dbReference type="EMBL" id="KAI5435668.1"/>
    </source>
</evidence>
<evidence type="ECO:0000313" key="3">
    <source>
        <dbReference type="Proteomes" id="UP001058974"/>
    </source>
</evidence>
<sequence length="409" mass="47650">MDDFTHGNKEVIQGMPKKRTQENLQENNREKIQKVDKAFVKNVLITSKNKKSKKPNISLDTVMSKTQCSKKAKRVPTCPSMLIDDYVELQKPKGKDATKSNNGENRETTFIHYLVNIKERTCGKTWCKKIHGRTLEEREQVTINEDGRPIGPTSKVVSDLSLFLGTLARNSTFCPLIFTNWTRMPTKKKTFWRYIKQKFILPIEARNWVLTTVRDSWRRYKHKIKKNHFLKYSNMTERLKHSLPRVPKAHFRNLCKYWNKELIQAIGEKNTRNRAQLNPNFKKTIENEGNDTEAFEAVFGNERPGRINMESIEYLLGLSHRDVNSDPKESVPQMHSSILTHALGLLKQDINKDVDEDDGVSDQFHEDDSSDEDEVGEELQEDEMGDELQEDNIDDEEDDEDDDEFDKLK</sequence>
<name>A0A9D5B6B8_PEA</name>
<reference evidence="2 3" key="1">
    <citation type="journal article" date="2022" name="Nat. Genet.">
        <title>Improved pea reference genome and pan-genome highlight genomic features and evolutionary characteristics.</title>
        <authorList>
            <person name="Yang T."/>
            <person name="Liu R."/>
            <person name="Luo Y."/>
            <person name="Hu S."/>
            <person name="Wang D."/>
            <person name="Wang C."/>
            <person name="Pandey M.K."/>
            <person name="Ge S."/>
            <person name="Xu Q."/>
            <person name="Li N."/>
            <person name="Li G."/>
            <person name="Huang Y."/>
            <person name="Saxena R.K."/>
            <person name="Ji Y."/>
            <person name="Li M."/>
            <person name="Yan X."/>
            <person name="He Y."/>
            <person name="Liu Y."/>
            <person name="Wang X."/>
            <person name="Xiang C."/>
            <person name="Varshney R.K."/>
            <person name="Ding H."/>
            <person name="Gao S."/>
            <person name="Zong X."/>
        </authorList>
    </citation>
    <scope>NUCLEOTIDE SEQUENCE [LARGE SCALE GENOMIC DNA]</scope>
    <source>
        <strain evidence="2 3">cv. Zhongwan 6</strain>
    </source>
</reference>
<organism evidence="2 3">
    <name type="scientific">Pisum sativum</name>
    <name type="common">Garden pea</name>
    <name type="synonym">Lathyrus oleraceus</name>
    <dbReference type="NCBI Taxonomy" id="3888"/>
    <lineage>
        <taxon>Eukaryota</taxon>
        <taxon>Viridiplantae</taxon>
        <taxon>Streptophyta</taxon>
        <taxon>Embryophyta</taxon>
        <taxon>Tracheophyta</taxon>
        <taxon>Spermatophyta</taxon>
        <taxon>Magnoliopsida</taxon>
        <taxon>eudicotyledons</taxon>
        <taxon>Gunneridae</taxon>
        <taxon>Pentapetalae</taxon>
        <taxon>rosids</taxon>
        <taxon>fabids</taxon>
        <taxon>Fabales</taxon>
        <taxon>Fabaceae</taxon>
        <taxon>Papilionoideae</taxon>
        <taxon>50 kb inversion clade</taxon>
        <taxon>NPAAA clade</taxon>
        <taxon>Hologalegina</taxon>
        <taxon>IRL clade</taxon>
        <taxon>Fabeae</taxon>
        <taxon>Lathyrus</taxon>
    </lineage>
</organism>
<proteinExistence type="predicted"/>
<dbReference type="Proteomes" id="UP001058974">
    <property type="component" value="Chromosome 2"/>
</dbReference>
<dbReference type="PANTHER" id="PTHR33144">
    <property type="entry name" value="OS10G0409366 PROTEIN-RELATED"/>
    <property type="match status" value="1"/>
</dbReference>
<dbReference type="PANTHER" id="PTHR33144:SF16">
    <property type="entry name" value="OS02G0129000 PROTEIN"/>
    <property type="match status" value="1"/>
</dbReference>